<dbReference type="Pfam" id="PF12806">
    <property type="entry name" value="Acyl-CoA_dh_C"/>
    <property type="match status" value="1"/>
</dbReference>
<evidence type="ECO:0008006" key="9">
    <source>
        <dbReference type="Google" id="ProtNLM"/>
    </source>
</evidence>
<sequence>MARTPGSPDGTRGISLFVVPKFLVNEGLSLGQRNDLRCIKLEEKLGIHASPTAVMSYGDNEGAVGYMLGEENKGMRCMFTMMNAARLGVGIEGLAIAEGAYQHAVAYALERRQGKSIGATEPGSSVIVEHADVRRMLMTMKAQIDAMRALCYVNGQALDLAHHHEDEDQRAWHSQLAELLTPLSKAWCTDTGCEVASLGVQIHGGMGFIEETGAAQYFRDSRIAPIYEGTNGIQALDLVMRKLTMSGGEIVRRYLTEMRDLDNELAEGGNVFAATRANFAAALDGLEEASNWLLKVMADDPNSAAAGATPYLRMFGLTVGGYLIAKGGLRAIKLADEPEADGPFLSGRTATARFFGEQLLPQAPALLPAITAGAAPLYAIEADQLVN</sequence>
<dbReference type="Gene3D" id="2.40.110.20">
    <property type="match status" value="1"/>
</dbReference>
<dbReference type="SUPFAM" id="SSF56645">
    <property type="entry name" value="Acyl-CoA dehydrogenase NM domain-like"/>
    <property type="match status" value="1"/>
</dbReference>
<accession>A0A382JW37</accession>
<evidence type="ECO:0000256" key="1">
    <source>
        <dbReference type="ARBA" id="ARBA00001974"/>
    </source>
</evidence>
<reference evidence="8" key="1">
    <citation type="submission" date="2018-05" db="EMBL/GenBank/DDBJ databases">
        <authorList>
            <person name="Lanie J.A."/>
            <person name="Ng W.-L."/>
            <person name="Kazmierczak K.M."/>
            <person name="Andrzejewski T.M."/>
            <person name="Davidsen T.M."/>
            <person name="Wayne K.J."/>
            <person name="Tettelin H."/>
            <person name="Glass J.I."/>
            <person name="Rusch D."/>
            <person name="Podicherti R."/>
            <person name="Tsui H.-C.T."/>
            <person name="Winkler M.E."/>
        </authorList>
    </citation>
    <scope>NUCLEOTIDE SEQUENCE</scope>
</reference>
<keyword evidence="5" id="KW-0560">Oxidoreductase</keyword>
<keyword evidence="4" id="KW-0274">FAD</keyword>
<dbReference type="SUPFAM" id="SSF47203">
    <property type="entry name" value="Acyl-CoA dehydrogenase C-terminal domain-like"/>
    <property type="match status" value="1"/>
</dbReference>
<comment type="cofactor">
    <cofactor evidence="1">
        <name>FAD</name>
        <dbReference type="ChEBI" id="CHEBI:57692"/>
    </cofactor>
</comment>
<evidence type="ECO:0000313" key="8">
    <source>
        <dbReference type="EMBL" id="SVC16734.1"/>
    </source>
</evidence>
<evidence type="ECO:0000256" key="3">
    <source>
        <dbReference type="ARBA" id="ARBA00022630"/>
    </source>
</evidence>
<dbReference type="InterPro" id="IPR036250">
    <property type="entry name" value="AcylCo_DH-like_C"/>
</dbReference>
<evidence type="ECO:0000256" key="4">
    <source>
        <dbReference type="ARBA" id="ARBA00022827"/>
    </source>
</evidence>
<keyword evidence="3" id="KW-0285">Flavoprotein</keyword>
<evidence type="ECO:0000259" key="6">
    <source>
        <dbReference type="Pfam" id="PF00441"/>
    </source>
</evidence>
<dbReference type="InterPro" id="IPR009100">
    <property type="entry name" value="AcylCoA_DH/oxidase_NM_dom_sf"/>
</dbReference>
<feature type="domain" description="Acetyl-CoA dehydrogenase-like C-terminal" evidence="7">
    <location>
        <begin position="271"/>
        <end position="380"/>
    </location>
</feature>
<evidence type="ECO:0000256" key="5">
    <source>
        <dbReference type="ARBA" id="ARBA00023002"/>
    </source>
</evidence>
<feature type="domain" description="Acyl-CoA dehydrogenase/oxidase C-terminal" evidence="6">
    <location>
        <begin position="72"/>
        <end position="241"/>
    </location>
</feature>
<dbReference type="PANTHER" id="PTHR42803">
    <property type="entry name" value="ACYL-COA DEHYDROGENASE"/>
    <property type="match status" value="1"/>
</dbReference>
<dbReference type="EMBL" id="UINC01077015">
    <property type="protein sequence ID" value="SVC16734.1"/>
    <property type="molecule type" value="Genomic_DNA"/>
</dbReference>
<evidence type="ECO:0000259" key="7">
    <source>
        <dbReference type="Pfam" id="PF12806"/>
    </source>
</evidence>
<dbReference type="PANTHER" id="PTHR42803:SF1">
    <property type="entry name" value="BROAD-SPECIFICITY LINEAR ACYL-COA DEHYDROGENASE FADE5"/>
    <property type="match status" value="1"/>
</dbReference>
<organism evidence="8">
    <name type="scientific">marine metagenome</name>
    <dbReference type="NCBI Taxonomy" id="408172"/>
    <lineage>
        <taxon>unclassified sequences</taxon>
        <taxon>metagenomes</taxon>
        <taxon>ecological metagenomes</taxon>
    </lineage>
</organism>
<evidence type="ECO:0000256" key="2">
    <source>
        <dbReference type="ARBA" id="ARBA00009347"/>
    </source>
</evidence>
<dbReference type="Gene3D" id="1.20.140.10">
    <property type="entry name" value="Butyryl-CoA Dehydrogenase, subunit A, domain 3"/>
    <property type="match status" value="1"/>
</dbReference>
<comment type="similarity">
    <text evidence="2">Belongs to the acyl-CoA dehydrogenase family.</text>
</comment>
<protein>
    <recommendedName>
        <fullName evidence="9">Acyl-CoA dehydrogenase/oxidase C-terminal domain-containing protein</fullName>
    </recommendedName>
</protein>
<dbReference type="AlphaFoldDB" id="A0A382JW37"/>
<proteinExistence type="inferred from homology"/>
<name>A0A382JW37_9ZZZZ</name>
<gene>
    <name evidence="8" type="ORF">METZ01_LOCUS269588</name>
</gene>
<dbReference type="GO" id="GO:0016627">
    <property type="term" value="F:oxidoreductase activity, acting on the CH-CH group of donors"/>
    <property type="evidence" value="ECO:0007669"/>
    <property type="project" value="InterPro"/>
</dbReference>
<dbReference type="InterPro" id="IPR009075">
    <property type="entry name" value="AcylCo_DH/oxidase_C"/>
</dbReference>
<dbReference type="InterPro" id="IPR025878">
    <property type="entry name" value="Acyl-CoA_dh-like_C_dom"/>
</dbReference>
<dbReference type="Pfam" id="PF00441">
    <property type="entry name" value="Acyl-CoA_dh_1"/>
    <property type="match status" value="1"/>
</dbReference>
<dbReference type="InterPro" id="IPR052166">
    <property type="entry name" value="Diverse_Acyl-CoA_DH"/>
</dbReference>